<dbReference type="PRINTS" id="PR00455">
    <property type="entry name" value="HTHTETR"/>
</dbReference>
<dbReference type="InterPro" id="IPR036271">
    <property type="entry name" value="Tet_transcr_reg_TetR-rel_C_sf"/>
</dbReference>
<dbReference type="PROSITE" id="PS50977">
    <property type="entry name" value="HTH_TETR_2"/>
    <property type="match status" value="1"/>
</dbReference>
<dbReference type="InterPro" id="IPR001647">
    <property type="entry name" value="HTH_TetR"/>
</dbReference>
<dbReference type="InterPro" id="IPR009057">
    <property type="entry name" value="Homeodomain-like_sf"/>
</dbReference>
<dbReference type="EMBL" id="BGKA01000289">
    <property type="protein sequence ID" value="GBH21384.1"/>
    <property type="molecule type" value="Genomic_DNA"/>
</dbReference>
<reference evidence="8 11" key="3">
    <citation type="submission" date="2018-04" db="EMBL/GenBank/DDBJ databases">
        <title>Draft genome sequence of Pseudomonas syringae pv. actinidiae biovar 3 strains isolated from kiwifruit in Kagawa prefecture.</title>
        <authorList>
            <person name="Tabuchi M."/>
            <person name="Saito M."/>
            <person name="Fujiwara S."/>
            <person name="Sasa N."/>
            <person name="Akimitsu K."/>
            <person name="Gomi K."/>
            <person name="Konishi-Sugita S."/>
            <person name="Hamano K."/>
            <person name="Kataoka I."/>
        </authorList>
    </citation>
    <scope>NUCLEOTIDE SEQUENCE [LARGE SCALE GENOMIC DNA]</scope>
    <source>
        <strain evidence="8 11">MAFF212211</strain>
    </source>
</reference>
<evidence type="ECO:0000259" key="5">
    <source>
        <dbReference type="PROSITE" id="PS50977"/>
    </source>
</evidence>
<dbReference type="EMBL" id="CP024712">
    <property type="protein sequence ID" value="ATV15513.1"/>
    <property type="molecule type" value="Genomic_DNA"/>
</dbReference>
<keyword evidence="3" id="KW-0804">Transcription</keyword>
<evidence type="ECO:0000256" key="1">
    <source>
        <dbReference type="ARBA" id="ARBA00023015"/>
    </source>
</evidence>
<evidence type="ECO:0000256" key="3">
    <source>
        <dbReference type="ARBA" id="ARBA00023163"/>
    </source>
</evidence>
<dbReference type="SUPFAM" id="SSF46689">
    <property type="entry name" value="Homeodomain-like"/>
    <property type="match status" value="1"/>
</dbReference>
<feature type="domain" description="HTH tetR-type" evidence="5">
    <location>
        <begin position="3"/>
        <end position="63"/>
    </location>
</feature>
<gene>
    <name evidence="6" type="ORF">CT122_00230</name>
    <name evidence="7" type="ORF">KPSA1_07329</name>
    <name evidence="8" type="ORF">KPSA3_07430</name>
</gene>
<evidence type="ECO:0000313" key="7">
    <source>
        <dbReference type="EMBL" id="GBH13836.1"/>
    </source>
</evidence>
<keyword evidence="2 4" id="KW-0238">DNA-binding</keyword>
<evidence type="ECO:0000256" key="4">
    <source>
        <dbReference type="PROSITE-ProRule" id="PRU00335"/>
    </source>
</evidence>
<evidence type="ECO:0000313" key="9">
    <source>
        <dbReference type="Proteomes" id="UP000230024"/>
    </source>
</evidence>
<evidence type="ECO:0000313" key="6">
    <source>
        <dbReference type="EMBL" id="ATV15513.1"/>
    </source>
</evidence>
<reference evidence="7 10" key="2">
    <citation type="submission" date="2018-04" db="EMBL/GenBank/DDBJ databases">
        <title>Draft genome sequence of Pseudomonas syringae pv. actinidiae biovar 1 strains isolated from kiwifruit in Kagawa prefecture.</title>
        <authorList>
            <person name="Tabuchi M."/>
            <person name="Saito M."/>
            <person name="Fujiwara S."/>
            <person name="Sasa N."/>
            <person name="Akimitsu K."/>
            <person name="Gomi K."/>
            <person name="Konishi-Sugita S."/>
            <person name="Hamano K."/>
            <person name="Kataoka I."/>
        </authorList>
    </citation>
    <scope>NUCLEOTIDE SEQUENCE [LARGE SCALE GENOMIC DNA]</scope>
    <source>
        <strain evidence="7 10">MAFF212206</strain>
    </source>
</reference>
<organism evidence="8 11">
    <name type="scientific">Pseudomonas syringae pv. actinidiae</name>
    <dbReference type="NCBI Taxonomy" id="103796"/>
    <lineage>
        <taxon>Bacteria</taxon>
        <taxon>Pseudomonadati</taxon>
        <taxon>Pseudomonadota</taxon>
        <taxon>Gammaproteobacteria</taxon>
        <taxon>Pseudomonadales</taxon>
        <taxon>Pseudomonadaceae</taxon>
        <taxon>Pseudomonas</taxon>
        <taxon>Pseudomonas syringae</taxon>
    </lineage>
</organism>
<dbReference type="Proteomes" id="UP000230024">
    <property type="component" value="Chromosome"/>
</dbReference>
<dbReference type="Proteomes" id="UP000247480">
    <property type="component" value="Unassembled WGS sequence"/>
</dbReference>
<proteinExistence type="predicted"/>
<keyword evidence="1" id="KW-0805">Transcription regulation</keyword>
<feature type="DNA-binding region" description="H-T-H motif" evidence="4">
    <location>
        <begin position="26"/>
        <end position="45"/>
    </location>
</feature>
<evidence type="ECO:0000313" key="11">
    <source>
        <dbReference type="Proteomes" id="UP000248291"/>
    </source>
</evidence>
<evidence type="ECO:0000313" key="8">
    <source>
        <dbReference type="EMBL" id="GBH21384.1"/>
    </source>
</evidence>
<dbReference type="Proteomes" id="UP000248291">
    <property type="component" value="Unassembled WGS sequence"/>
</dbReference>
<dbReference type="GO" id="GO:0003677">
    <property type="term" value="F:DNA binding"/>
    <property type="evidence" value="ECO:0007669"/>
    <property type="project" value="UniProtKB-UniRule"/>
</dbReference>
<accession>A0A0K8M5K3</accession>
<reference evidence="6 9" key="1">
    <citation type="submission" date="2017-11" db="EMBL/GenBank/DDBJ databases">
        <title>Complete DNA Sequence of Pseudomonas syringae pv. actinidiae, biovar 5 (Psa5).</title>
        <authorList>
            <person name="Butler M."/>
            <person name="Taiaroa G."/>
            <person name="Sumpter N."/>
            <person name="Poulter R."/>
        </authorList>
    </citation>
    <scope>NUCLEOTIDE SEQUENCE [LARGE SCALE GENOMIC DNA]</scope>
    <source>
        <strain evidence="6 9">MAFF212063</strain>
    </source>
</reference>
<dbReference type="SUPFAM" id="SSF48498">
    <property type="entry name" value="Tetracyclin repressor-like, C-terminal domain"/>
    <property type="match status" value="1"/>
</dbReference>
<protein>
    <submittedName>
        <fullName evidence="8">DNA-binding transcriptional regulator</fullName>
    </submittedName>
    <submittedName>
        <fullName evidence="6">TetR/AcrR family transcriptional regulator</fullName>
    </submittedName>
</protein>
<dbReference type="EMBL" id="BGJZ01000369">
    <property type="protein sequence ID" value="GBH13836.1"/>
    <property type="molecule type" value="Genomic_DNA"/>
</dbReference>
<dbReference type="PANTHER" id="PTHR47506">
    <property type="entry name" value="TRANSCRIPTIONAL REGULATORY PROTEIN"/>
    <property type="match status" value="1"/>
</dbReference>
<dbReference type="RefSeq" id="WP_003378263.1">
    <property type="nucleotide sequence ID" value="NZ_AP019411.1"/>
</dbReference>
<evidence type="ECO:0000313" key="10">
    <source>
        <dbReference type="Proteomes" id="UP000247480"/>
    </source>
</evidence>
<name>A0A0K8M5K3_PSESF</name>
<dbReference type="AlphaFoldDB" id="A0A0K8M5K3"/>
<dbReference type="PANTHER" id="PTHR47506:SF1">
    <property type="entry name" value="HTH-TYPE TRANSCRIPTIONAL REGULATOR YJDC"/>
    <property type="match status" value="1"/>
</dbReference>
<dbReference type="Gene3D" id="1.10.357.10">
    <property type="entry name" value="Tetracycline Repressor, domain 2"/>
    <property type="match status" value="1"/>
</dbReference>
<evidence type="ECO:0000256" key="2">
    <source>
        <dbReference type="ARBA" id="ARBA00023125"/>
    </source>
</evidence>
<dbReference type="Pfam" id="PF00440">
    <property type="entry name" value="TetR_N"/>
    <property type="match status" value="1"/>
</dbReference>
<sequence length="187" mass="20699">MSDNAREAILAAAKSAAQRHGYSGINFRHIADEVGIKTASIYYHFPSKARLGAGVAERYWQDTQSVLNDMRSANADPKECLRLYPWIFRKSLEDDNRLCLSSFMAAEVEDLPGEVLREVMAFADINVAWLAEVLKCAATVPQAECERRARAIYAAVAGAQLIARTRADISVFDDLIASYREAGLIPD</sequence>